<dbReference type="eggNOG" id="COG3320">
    <property type="taxonomic scope" value="Bacteria"/>
</dbReference>
<dbReference type="InterPro" id="IPR013120">
    <property type="entry name" value="FAR_NAD-bd"/>
</dbReference>
<dbReference type="PANTHER" id="PTHR11011">
    <property type="entry name" value="MALE STERILITY PROTEIN 2-RELATED"/>
    <property type="match status" value="1"/>
</dbReference>
<dbReference type="GO" id="GO:0035336">
    <property type="term" value="P:long-chain fatty-acyl-CoA metabolic process"/>
    <property type="evidence" value="ECO:0007669"/>
    <property type="project" value="TreeGrafter"/>
</dbReference>
<dbReference type="Proteomes" id="UP000028653">
    <property type="component" value="Unassembled WGS sequence"/>
</dbReference>
<keyword evidence="3" id="KW-1185">Reference proteome</keyword>
<dbReference type="SUPFAM" id="SSF51735">
    <property type="entry name" value="NAD(P)-binding Rossmann-fold domains"/>
    <property type="match status" value="1"/>
</dbReference>
<dbReference type="Gene3D" id="3.40.50.720">
    <property type="entry name" value="NAD(P)-binding Rossmann-like Domain"/>
    <property type="match status" value="1"/>
</dbReference>
<dbReference type="GO" id="GO:0080019">
    <property type="term" value="F:alcohol-forming very long-chain fatty acyl-CoA reductase activity"/>
    <property type="evidence" value="ECO:0007669"/>
    <property type="project" value="InterPro"/>
</dbReference>
<dbReference type="AlphaFoldDB" id="A0A085G9A0"/>
<dbReference type="OrthoDB" id="6286537at2"/>
<dbReference type="RefSeq" id="WP_034497012.1">
    <property type="nucleotide sequence ID" value="NZ_JMPI01000042.1"/>
</dbReference>
<sequence length="369" mass="41048">MKSLFITGATGFLGGAVLARALSDTSIESILLLVRANSPKEGVERIRNNLAKFGCSETLLTKINERNILLGDLAYSEDFLNDDRLSGVTHVINSAAVASFGDNALIWKVNVEGTLKFVKRMADVAGLVRFVHVGTAMSCVPEAGTLVTESMTRKPEVEHLVQYTWSKSTIEQLMIEQCPQLPLVIAHPSIVVGHSEEGCRPSSSIFWVFRMALMLGKFMCSLEDKIDVIPVDYCAEALLLLTKSAVLSETVYHISAGDTGSTQFIEIDKAMAAALNQQPVSSHYQQVDYSELVKGRREFKTIYGPCNERLMLRAMRLYGEFSMLNVRFSNKKLLDLGMSPPPRFVDYINRCVEITRDFSIPELMKVDFK</sequence>
<dbReference type="InterPro" id="IPR026055">
    <property type="entry name" value="FAR"/>
</dbReference>
<name>A0A085G9A0_9ENTR</name>
<dbReference type="Pfam" id="PF07993">
    <property type="entry name" value="NAD_binding_4"/>
    <property type="match status" value="1"/>
</dbReference>
<evidence type="ECO:0000313" key="2">
    <source>
        <dbReference type="EMBL" id="KFC80295.1"/>
    </source>
</evidence>
<accession>A0A085G9A0</accession>
<protein>
    <submittedName>
        <fullName evidence="2">Nucleoside-diphosphate-sugar epimerase</fullName>
    </submittedName>
</protein>
<comment type="caution">
    <text evidence="2">The sequence shown here is derived from an EMBL/GenBank/DDBJ whole genome shotgun (WGS) entry which is preliminary data.</text>
</comment>
<dbReference type="InterPro" id="IPR036291">
    <property type="entry name" value="NAD(P)-bd_dom_sf"/>
</dbReference>
<proteinExistence type="predicted"/>
<evidence type="ECO:0000313" key="3">
    <source>
        <dbReference type="Proteomes" id="UP000028653"/>
    </source>
</evidence>
<dbReference type="STRING" id="1006004.GBAG_2775"/>
<feature type="domain" description="Thioester reductase (TE)" evidence="1">
    <location>
        <begin position="6"/>
        <end position="237"/>
    </location>
</feature>
<dbReference type="PANTHER" id="PTHR11011:SF45">
    <property type="entry name" value="FATTY ACYL-COA REDUCTASE CG8306-RELATED"/>
    <property type="match status" value="1"/>
</dbReference>
<evidence type="ECO:0000259" key="1">
    <source>
        <dbReference type="Pfam" id="PF07993"/>
    </source>
</evidence>
<gene>
    <name evidence="2" type="ORF">GBAG_2775</name>
</gene>
<reference evidence="2 3" key="1">
    <citation type="submission" date="2014-05" db="EMBL/GenBank/DDBJ databases">
        <title>ATOL: Assembling a taxonomically balanced genome-scale reconstruction of the evolutionary history of the Enterobacteriaceae.</title>
        <authorList>
            <person name="Plunkett G.III."/>
            <person name="Neeno-Eckwall E.C."/>
            <person name="Glasner J.D."/>
            <person name="Perna N.T."/>
        </authorList>
    </citation>
    <scope>NUCLEOTIDE SEQUENCE [LARGE SCALE GENOMIC DNA]</scope>
    <source>
        <strain evidence="2 3">ATCC 33320</strain>
    </source>
</reference>
<dbReference type="EMBL" id="JMPI01000042">
    <property type="protein sequence ID" value="KFC80295.1"/>
    <property type="molecule type" value="Genomic_DNA"/>
</dbReference>
<organism evidence="2 3">
    <name type="scientific">Buttiauxella agrestis ATCC 33320</name>
    <dbReference type="NCBI Taxonomy" id="1006004"/>
    <lineage>
        <taxon>Bacteria</taxon>
        <taxon>Pseudomonadati</taxon>
        <taxon>Pseudomonadota</taxon>
        <taxon>Gammaproteobacteria</taxon>
        <taxon>Enterobacterales</taxon>
        <taxon>Enterobacteriaceae</taxon>
        <taxon>Buttiauxella</taxon>
    </lineage>
</organism>